<dbReference type="GeneID" id="302583390"/>
<dbReference type="AlphaFoldDB" id="A0AB39IQF4"/>
<dbReference type="RefSeq" id="WP_012768886.1">
    <property type="nucleotide sequence ID" value="NZ_CP162670.1"/>
</dbReference>
<protein>
    <submittedName>
        <fullName evidence="1">Uncharacterized protein</fullName>
    </submittedName>
</protein>
<gene>
    <name evidence="1" type="ORF">LF929_016935</name>
</gene>
<dbReference type="Pfam" id="PF24387">
    <property type="entry name" value="AEP-like"/>
    <property type="match status" value="1"/>
</dbReference>
<sequence>MSELLTNHPFIIRHPILWVTNLIENQIKNSIVSSSISLTFSKYRYLPQSFTDERYIFSLPIWQLNEQTLLDMIANLQHGEELALHSQLFDFGSEHHIPLIDFGNVDRGIIDSTPLRDLASHWNLSFYIFNSGRSFHAYGNRLIKNHEWIKFMGSLLLLNKPSGFKLIDERWVGHRIMAGYSALRWSCNTTHYKKKPTYVGYLNPYGLFMEK</sequence>
<evidence type="ECO:0000313" key="1">
    <source>
        <dbReference type="EMBL" id="XDL23915.1"/>
    </source>
</evidence>
<organism evidence="1">
    <name type="scientific">Dickeya oryzae</name>
    <dbReference type="NCBI Taxonomy" id="1240404"/>
    <lineage>
        <taxon>Bacteria</taxon>
        <taxon>Pseudomonadati</taxon>
        <taxon>Pseudomonadota</taxon>
        <taxon>Gammaproteobacteria</taxon>
        <taxon>Enterobacterales</taxon>
        <taxon>Pectobacteriaceae</taxon>
        <taxon>Dickeya</taxon>
    </lineage>
</organism>
<dbReference type="InterPro" id="IPR056250">
    <property type="entry name" value="AEP-like"/>
</dbReference>
<dbReference type="EMBL" id="CP162670">
    <property type="protein sequence ID" value="XDL23915.1"/>
    <property type="molecule type" value="Genomic_DNA"/>
</dbReference>
<reference evidence="1" key="1">
    <citation type="submission" date="2024-07" db="EMBL/GenBank/DDBJ databases">
        <authorList>
            <person name="Pedron J."/>
        </authorList>
    </citation>
    <scope>NUCLEOTIDE SEQUENCE</scope>
    <source>
        <strain evidence="1">A003-S1-M15</strain>
    </source>
</reference>
<proteinExistence type="predicted"/>
<accession>A0AB39IQF4</accession>
<name>A0AB39IQF4_9GAMM</name>